<organism evidence="1 2">
    <name type="scientific">Pedosphaera parvula (strain Ellin514)</name>
    <dbReference type="NCBI Taxonomy" id="320771"/>
    <lineage>
        <taxon>Bacteria</taxon>
        <taxon>Pseudomonadati</taxon>
        <taxon>Verrucomicrobiota</taxon>
        <taxon>Pedosphaerae</taxon>
        <taxon>Pedosphaerales</taxon>
        <taxon>Pedosphaeraceae</taxon>
        <taxon>Pedosphaera</taxon>
    </lineage>
</organism>
<dbReference type="AlphaFoldDB" id="B9XCJ5"/>
<dbReference type="OrthoDB" id="9853971at2"/>
<accession>B9XCJ5</accession>
<dbReference type="RefSeq" id="WP_007413543.1">
    <property type="nucleotide sequence ID" value="NZ_ABOX02000004.1"/>
</dbReference>
<protein>
    <recommendedName>
        <fullName evidence="3">RND efflux pump membrane fusion protein barrel-sandwich domain-containing protein</fullName>
    </recommendedName>
</protein>
<evidence type="ECO:0000313" key="1">
    <source>
        <dbReference type="EMBL" id="EEF62663.1"/>
    </source>
</evidence>
<reference evidence="1 2" key="1">
    <citation type="journal article" date="2011" name="J. Bacteriol.">
        <title>Genome sequence of 'Pedosphaera parvula' Ellin514, an aerobic Verrucomicrobial isolate from pasture soil.</title>
        <authorList>
            <person name="Kant R."/>
            <person name="van Passel M.W."/>
            <person name="Sangwan P."/>
            <person name="Palva A."/>
            <person name="Lucas S."/>
            <person name="Copeland A."/>
            <person name="Lapidus A."/>
            <person name="Glavina Del Rio T."/>
            <person name="Dalin E."/>
            <person name="Tice H."/>
            <person name="Bruce D."/>
            <person name="Goodwin L."/>
            <person name="Pitluck S."/>
            <person name="Chertkov O."/>
            <person name="Larimer F.W."/>
            <person name="Land M.L."/>
            <person name="Hauser L."/>
            <person name="Brettin T.S."/>
            <person name="Detter J.C."/>
            <person name="Han S."/>
            <person name="de Vos W.M."/>
            <person name="Janssen P.H."/>
            <person name="Smidt H."/>
        </authorList>
    </citation>
    <scope>NUCLEOTIDE SEQUENCE [LARGE SCALE GENOMIC DNA]</scope>
    <source>
        <strain evidence="1 2">Ellin514</strain>
    </source>
</reference>
<keyword evidence="2" id="KW-1185">Reference proteome</keyword>
<name>B9XCJ5_PEDPL</name>
<proteinExistence type="predicted"/>
<dbReference type="STRING" id="320771.Cflav_PD5298"/>
<evidence type="ECO:0000313" key="2">
    <source>
        <dbReference type="Proteomes" id="UP000003688"/>
    </source>
</evidence>
<dbReference type="PROSITE" id="PS51257">
    <property type="entry name" value="PROKAR_LIPOPROTEIN"/>
    <property type="match status" value="1"/>
</dbReference>
<sequence length="426" mass="47298" precursor="true">MKIITAILKGNHCLRARLASVLCLGGLLAVIVTGCSQKSTQTTSAPTNQWSWAKYPPAEKMRLATLPCQIIPKTSLTIAAPISGQLRVYIDRPQTNLPSDFVWAEFEPKVLNMEAAELAEVRRKIEERERLFREFELPKEKIKLTKEVAEARKQMMLLSLVATNPALANLAIGASGVKDGGILKSGSLEEARKELALMEENLKYLSTTNPAVLGIDIEGARLELQRRQLEFDRRQAQSRFKMPFTGQLITSLQMAEGVTEYPVSAGQELAVVRDLKSVLLRVPLEDVAWTALPAPRLIAVLHLPDGTQLEAPFIYKKLERSQTREEVFYYFQFPFEESAAAAQLVGADLSCDLWLGLTQPARIVPKLALVMQEPSAFQNRHWNEGIAQILPGSQLLVEGQTDLAILPAVPQIKTQNKNLSLATPKQ</sequence>
<evidence type="ECO:0008006" key="3">
    <source>
        <dbReference type="Google" id="ProtNLM"/>
    </source>
</evidence>
<comment type="caution">
    <text evidence="1">The sequence shown here is derived from an EMBL/GenBank/DDBJ whole genome shotgun (WGS) entry which is preliminary data.</text>
</comment>
<dbReference type="Proteomes" id="UP000003688">
    <property type="component" value="Unassembled WGS sequence"/>
</dbReference>
<gene>
    <name evidence="1" type="ORF">Cflav_PD5298</name>
</gene>
<dbReference type="EMBL" id="ABOX02000004">
    <property type="protein sequence ID" value="EEF62663.1"/>
    <property type="molecule type" value="Genomic_DNA"/>
</dbReference>